<dbReference type="InterPro" id="IPR008966">
    <property type="entry name" value="Adhesion_dom_sf"/>
</dbReference>
<dbReference type="KEGG" id="pay:PAU_00725"/>
<evidence type="ECO:0000313" key="4">
    <source>
        <dbReference type="EMBL" id="CAR67417.1"/>
    </source>
</evidence>
<dbReference type="GO" id="GO:0043709">
    <property type="term" value="P:cell adhesion involved in single-species biofilm formation"/>
    <property type="evidence" value="ECO:0007669"/>
    <property type="project" value="TreeGrafter"/>
</dbReference>
<reference evidence="3" key="2">
    <citation type="submission" date="2008-05" db="EMBL/GenBank/DDBJ databases">
        <authorList>
            <person name="Crossman L.C."/>
        </authorList>
    </citation>
    <scope>NUCLEOTIDE SEQUENCE</scope>
    <source>
        <strain evidence="3">ATCC43949</strain>
    </source>
</reference>
<evidence type="ECO:0000313" key="5">
    <source>
        <dbReference type="Proteomes" id="UP000002747"/>
    </source>
</evidence>
<proteinExistence type="predicted"/>
<dbReference type="AlphaFoldDB" id="B6VMN7"/>
<gene>
    <name evidence="4" type="primary">smfA</name>
    <name evidence="3" type="synonym">ffiA</name>
    <name evidence="3" type="ordered locus">PAU_00725</name>
    <name evidence="4" type="ORF">PA-RVA13-1288</name>
</gene>
<keyword evidence="1" id="KW-0812">Transmembrane</keyword>
<name>B6VMN7_PHOAA</name>
<protein>
    <submittedName>
        <fullName evidence="4">F15 p-fimbriae major subunit</fullName>
    </submittedName>
</protein>
<evidence type="ECO:0000259" key="2">
    <source>
        <dbReference type="Pfam" id="PF00419"/>
    </source>
</evidence>
<reference evidence="4" key="1">
    <citation type="journal article" date="2008" name="Proc. Natl. Acad. Sci. U.S.A.">
        <title>Rapid virulence annotation (RVA): identification of virulence factors using a bacterial genome library and multiple invertebrate hosts.</title>
        <authorList>
            <person name="Waterfield N.R."/>
            <person name="Sanchez-Contreras M."/>
            <person name="Eleftherianos I."/>
            <person name="Dowling A."/>
            <person name="Wilkinson P."/>
            <person name="Parkhill J."/>
            <person name="Thomson N."/>
            <person name="Reynolds S.E."/>
            <person name="Bode H.B."/>
            <person name="Dorus S."/>
            <person name="Ffrench-Constant R.H."/>
        </authorList>
    </citation>
    <scope>NUCLEOTIDE SEQUENCE</scope>
    <source>
        <strain evidence="4">ATCC 43949</strain>
    </source>
</reference>
<dbReference type="STRING" id="291112.PAU_00725"/>
<accession>B6VMN7</accession>
<dbReference type="InterPro" id="IPR050263">
    <property type="entry name" value="Bact_Fimbrial_Adh_Pro"/>
</dbReference>
<dbReference type="EMBL" id="FM211055">
    <property type="protein sequence ID" value="CAR67417.1"/>
    <property type="molecule type" value="Genomic_DNA"/>
</dbReference>
<evidence type="ECO:0000256" key="1">
    <source>
        <dbReference type="SAM" id="Phobius"/>
    </source>
</evidence>
<reference evidence="3 5" key="4">
    <citation type="journal article" date="2009" name="BMC Genomics">
        <title>Comparative genomics of the emerging human pathogen Photorhabdus asymbiotica with the insect pathogen Photorhabdus luminescens.</title>
        <authorList>
            <person name="Wilkinson P."/>
            <person name="Waterfield N.R."/>
            <person name="Crossman L."/>
            <person name="Corton C."/>
            <person name="Sanchez-Contreras M."/>
            <person name="Vlisidou I."/>
            <person name="Barron A."/>
            <person name="Bignell A."/>
            <person name="Clark L."/>
            <person name="Ormond D."/>
            <person name="Mayho M."/>
            <person name="Bason N."/>
            <person name="Smith F."/>
            <person name="Simmonds M."/>
            <person name="Churcher C."/>
            <person name="Harris D."/>
            <person name="Thompson N.R."/>
            <person name="Quail M."/>
            <person name="Parkhill J."/>
            <person name="ffrench-Constant R.H."/>
        </authorList>
    </citation>
    <scope>NUCLEOTIDE SEQUENCE [LARGE SCALE GENOMIC DNA]</scope>
    <source>
        <strain evidence="5">ATCC 43949 / 3105-77</strain>
        <strain evidence="3">ATCC43949</strain>
    </source>
</reference>
<dbReference type="InterPro" id="IPR000259">
    <property type="entry name" value="Adhesion_dom_fimbrial"/>
</dbReference>
<dbReference type="Pfam" id="PF00419">
    <property type="entry name" value="Fimbrial"/>
    <property type="match status" value="1"/>
</dbReference>
<feature type="domain" description="Fimbrial-type adhesion" evidence="2">
    <location>
        <begin position="66"/>
        <end position="211"/>
    </location>
</feature>
<keyword evidence="1" id="KW-0472">Membrane</keyword>
<dbReference type="GO" id="GO:0009289">
    <property type="term" value="C:pilus"/>
    <property type="evidence" value="ECO:0007669"/>
    <property type="project" value="InterPro"/>
</dbReference>
<organism evidence="4">
    <name type="scientific">Photorhabdus asymbiotica subsp. asymbiotica (strain ATCC 43949 / 3105-77)</name>
    <name type="common">Xenorhabdus luminescens (strain 2)</name>
    <dbReference type="NCBI Taxonomy" id="553480"/>
    <lineage>
        <taxon>Bacteria</taxon>
        <taxon>Pseudomonadati</taxon>
        <taxon>Pseudomonadota</taxon>
        <taxon>Gammaproteobacteria</taxon>
        <taxon>Enterobacterales</taxon>
        <taxon>Morganellaceae</taxon>
        <taxon>Photorhabdus</taxon>
    </lineage>
</organism>
<dbReference type="PANTHER" id="PTHR33420">
    <property type="entry name" value="FIMBRIAL SUBUNIT ELFA-RELATED"/>
    <property type="match status" value="1"/>
</dbReference>
<dbReference type="InterPro" id="IPR036937">
    <property type="entry name" value="Adhesion_dom_fimbrial_sf"/>
</dbReference>
<feature type="transmembrane region" description="Helical" evidence="1">
    <location>
        <begin position="37"/>
        <end position="56"/>
    </location>
</feature>
<dbReference type="PANTHER" id="PTHR33420:SF26">
    <property type="entry name" value="FIMBRIAL SUBUNIT"/>
    <property type="match status" value="1"/>
</dbReference>
<evidence type="ECO:0000313" key="3">
    <source>
        <dbReference type="EMBL" id="CAQ82817.1"/>
    </source>
</evidence>
<dbReference type="eggNOG" id="COG3539">
    <property type="taxonomic scope" value="Bacteria"/>
</dbReference>
<dbReference type="Gene3D" id="2.60.40.1090">
    <property type="entry name" value="Fimbrial-type adhesion domain"/>
    <property type="match status" value="1"/>
</dbReference>
<feature type="transmembrane region" description="Helical" evidence="1">
    <location>
        <begin position="6"/>
        <end position="25"/>
    </location>
</feature>
<reference evidence="4" key="3">
    <citation type="submission" date="2008-09" db="EMBL/GenBank/DDBJ databases">
        <authorList>
            <person name="Thomson N.R."/>
        </authorList>
    </citation>
    <scope>NUCLEOTIDE SEQUENCE</scope>
    <source>
        <strain evidence="4">ATCC 43949</strain>
    </source>
</reference>
<dbReference type="EMBL" id="FM162591">
    <property type="protein sequence ID" value="CAQ82817.1"/>
    <property type="molecule type" value="Genomic_DNA"/>
</dbReference>
<dbReference type="Proteomes" id="UP000002747">
    <property type="component" value="Chromosome"/>
</dbReference>
<keyword evidence="1" id="KW-1133">Transmembrane helix</keyword>
<sequence>MRWISGVWSWNPALLFVYGYGYFILKFKELTYMKLNKLVMALGLGVVLAVGSVNAANPSQGHGTVTFTGSIIDAPCSITPETVDQVVPMGAISNAALKNGGRSSSRSFKISLENCTTDTISTVTTTFVGAKSNIVGGDGLLGIEGTAKGAGIAITDAGGNKIKLGTPSPAVALHDGNNDLNFAAYLQGDTTPDAVVPGEFTGIANFQLAYQ</sequence>
<dbReference type="SUPFAM" id="SSF49401">
    <property type="entry name" value="Bacterial adhesins"/>
    <property type="match status" value="1"/>
</dbReference>
<accession>C7BLZ8</accession>